<evidence type="ECO:0000256" key="6">
    <source>
        <dbReference type="ARBA" id="ARBA00023295"/>
    </source>
</evidence>
<keyword evidence="4" id="KW-0378">Hydrolase</keyword>
<comment type="similarity">
    <text evidence="2">Belongs to the glycosyl hydrolase 81 family.</text>
</comment>
<evidence type="ECO:0000256" key="2">
    <source>
        <dbReference type="ARBA" id="ARBA00010730"/>
    </source>
</evidence>
<dbReference type="Gene3D" id="2.70.98.30">
    <property type="entry name" value="Golgi alpha-mannosidase II, domain 4"/>
    <property type="match status" value="1"/>
</dbReference>
<dbReference type="GO" id="GO:0009986">
    <property type="term" value="C:cell surface"/>
    <property type="evidence" value="ECO:0007669"/>
    <property type="project" value="TreeGrafter"/>
</dbReference>
<dbReference type="EC" id="3.2.1.39" evidence="3"/>
<dbReference type="Gene3D" id="1.20.5.420">
    <property type="entry name" value="Immunoglobulin FC, subunit C"/>
    <property type="match status" value="1"/>
</dbReference>
<dbReference type="AlphaFoldDB" id="A0A6A6P9G5"/>
<evidence type="ECO:0000256" key="8">
    <source>
        <dbReference type="ARBA" id="ARBA00023326"/>
    </source>
</evidence>
<keyword evidence="8" id="KW-0624">Polysaccharide degradation</keyword>
<comment type="catalytic activity">
    <reaction evidence="1">
        <text>Hydrolysis of (1-&gt;3)-beta-D-glucosidic linkages in (1-&gt;3)-beta-D-glucans.</text>
        <dbReference type="EC" id="3.2.1.39"/>
    </reaction>
</comment>
<dbReference type="Pfam" id="PF03639">
    <property type="entry name" value="Glyco_hydro_81"/>
    <property type="match status" value="1"/>
</dbReference>
<dbReference type="GO" id="GO:0071555">
    <property type="term" value="P:cell wall organization"/>
    <property type="evidence" value="ECO:0007669"/>
    <property type="project" value="UniProtKB-KW"/>
</dbReference>
<sequence length="707" mass="77998">MSDTIFQPITTDDIPSVVKNKGGHPVEKVGIVDDDKPIQTNKFYANLFLGSQAGCVFTQPYVLQWCKGSGSNAKSWGVAVAHSSEGDITFGEMIDGAARFYLRPLGVWSIILSAAELGEDTRLTTDSHGPFSVNCNLAPDEGKDNILTLPMVQGMGFVTGIYTDATILLQSGVLFREFSVVGNNGTTWKFRVTLENNIRWLIYVTPESLGTDDILLTMEGPTVIRGPKGFTGVVQVAKFAGDSAGDQVYDEAAGAYAVSGSVSADSEGNYELAWAKQGITTKSLLMFALPHHQTSFDGETLQARTDIVLQTTVKGKATAYLADTWGLSERIPTEIGFLPWSPSKRYSEDVSAEARDLMKQTGTDELSQDFGGQTDVGSMYFSGKGLAKFAMILIATHDIVQDLDLTKSGLDKLKKAFDIFVQNKQRNPLAYDTVWKGVVSTAGYDDVGADFGGTLYNDHHFHYGYFVYTAAVIGYLDKDWLSRENKNWVNTLLRDFANPIMDDPKFPFSRSFDWYHGHSWAKGLFESGDGKDQESTSEDVFAAYGLKMWGMVIGDSNMEARGNLMLGIQASVFQTYFLMTSDNTTQPPEFIDNKVTGILFENKVDHTTYFGANIEYIQGIHMIPLGPASPFIRTEKFVTEEWERYFDNGRADEVEGGWRGILECNHAIIDPRAAYKFFSQPNFDKSKLDGGASQTWYLAFAALLGGD</sequence>
<keyword evidence="12" id="KW-1185">Reference proteome</keyword>
<dbReference type="Gene3D" id="1.10.287.1170">
    <property type="entry name" value="glycoside hydrolase family 81 endo-[beta] glucanase"/>
    <property type="match status" value="1"/>
</dbReference>
<evidence type="ECO:0000256" key="4">
    <source>
        <dbReference type="ARBA" id="ARBA00022801"/>
    </source>
</evidence>
<evidence type="ECO:0000259" key="10">
    <source>
        <dbReference type="Pfam" id="PF17652"/>
    </source>
</evidence>
<keyword evidence="6" id="KW-0326">Glycosidase</keyword>
<evidence type="ECO:0000313" key="11">
    <source>
        <dbReference type="EMBL" id="KAF2460544.1"/>
    </source>
</evidence>
<feature type="domain" description="Glycosyl hydrolase family 81 C-terminal" evidence="10">
    <location>
        <begin position="350"/>
        <end position="698"/>
    </location>
</feature>
<dbReference type="GO" id="GO:0042973">
    <property type="term" value="F:glucan endo-1,3-beta-D-glucosidase activity"/>
    <property type="evidence" value="ECO:0007669"/>
    <property type="project" value="UniProtKB-EC"/>
</dbReference>
<feature type="domain" description="Glycosyl hydrolase family 81 N-terminal" evidence="9">
    <location>
        <begin position="24"/>
        <end position="342"/>
    </location>
</feature>
<keyword evidence="5" id="KW-0119">Carbohydrate metabolism</keyword>
<organism evidence="11 12">
    <name type="scientific">Lineolata rhizophorae</name>
    <dbReference type="NCBI Taxonomy" id="578093"/>
    <lineage>
        <taxon>Eukaryota</taxon>
        <taxon>Fungi</taxon>
        <taxon>Dikarya</taxon>
        <taxon>Ascomycota</taxon>
        <taxon>Pezizomycotina</taxon>
        <taxon>Dothideomycetes</taxon>
        <taxon>Dothideomycetes incertae sedis</taxon>
        <taxon>Lineolatales</taxon>
        <taxon>Lineolataceae</taxon>
        <taxon>Lineolata</taxon>
    </lineage>
</organism>
<evidence type="ECO:0000256" key="5">
    <source>
        <dbReference type="ARBA" id="ARBA00023277"/>
    </source>
</evidence>
<dbReference type="PANTHER" id="PTHR31983:SF0">
    <property type="entry name" value="GLUCAN ENDO-1,3-BETA-D-GLUCOSIDASE 2"/>
    <property type="match status" value="1"/>
</dbReference>
<dbReference type="PANTHER" id="PTHR31983">
    <property type="entry name" value="ENDO-1,3(4)-BETA-GLUCANASE 1"/>
    <property type="match status" value="1"/>
</dbReference>
<dbReference type="PROSITE" id="PS52008">
    <property type="entry name" value="GH81"/>
    <property type="match status" value="1"/>
</dbReference>
<dbReference type="Proteomes" id="UP000799766">
    <property type="component" value="Unassembled WGS sequence"/>
</dbReference>
<evidence type="ECO:0000313" key="12">
    <source>
        <dbReference type="Proteomes" id="UP000799766"/>
    </source>
</evidence>
<evidence type="ECO:0000256" key="1">
    <source>
        <dbReference type="ARBA" id="ARBA00000382"/>
    </source>
</evidence>
<protein>
    <recommendedName>
        <fullName evidence="3">glucan endo-1,3-beta-D-glucosidase</fullName>
        <ecNumber evidence="3">3.2.1.39</ecNumber>
    </recommendedName>
</protein>
<dbReference type="EMBL" id="MU001673">
    <property type="protein sequence ID" value="KAF2460544.1"/>
    <property type="molecule type" value="Genomic_DNA"/>
</dbReference>
<dbReference type="OrthoDB" id="4473401at2759"/>
<evidence type="ECO:0000259" key="9">
    <source>
        <dbReference type="Pfam" id="PF03639"/>
    </source>
</evidence>
<dbReference type="Pfam" id="PF17652">
    <property type="entry name" value="Glyco_hydro81C"/>
    <property type="match status" value="1"/>
</dbReference>
<dbReference type="GO" id="GO:0052861">
    <property type="term" value="F:endo-1,3(4)-beta-glucanase activity"/>
    <property type="evidence" value="ECO:0007669"/>
    <property type="project" value="InterPro"/>
</dbReference>
<keyword evidence="7" id="KW-0961">Cell wall biogenesis/degradation</keyword>
<proteinExistence type="inferred from homology"/>
<dbReference type="InterPro" id="IPR040451">
    <property type="entry name" value="GH81_N"/>
</dbReference>
<evidence type="ECO:0000256" key="7">
    <source>
        <dbReference type="ARBA" id="ARBA00023316"/>
    </source>
</evidence>
<reference evidence="11" key="1">
    <citation type="journal article" date="2020" name="Stud. Mycol.">
        <title>101 Dothideomycetes genomes: a test case for predicting lifestyles and emergence of pathogens.</title>
        <authorList>
            <person name="Haridas S."/>
            <person name="Albert R."/>
            <person name="Binder M."/>
            <person name="Bloem J."/>
            <person name="Labutti K."/>
            <person name="Salamov A."/>
            <person name="Andreopoulos B."/>
            <person name="Baker S."/>
            <person name="Barry K."/>
            <person name="Bills G."/>
            <person name="Bluhm B."/>
            <person name="Cannon C."/>
            <person name="Castanera R."/>
            <person name="Culley D."/>
            <person name="Daum C."/>
            <person name="Ezra D."/>
            <person name="Gonzalez J."/>
            <person name="Henrissat B."/>
            <person name="Kuo A."/>
            <person name="Liang C."/>
            <person name="Lipzen A."/>
            <person name="Lutzoni F."/>
            <person name="Magnuson J."/>
            <person name="Mondo S."/>
            <person name="Nolan M."/>
            <person name="Ohm R."/>
            <person name="Pangilinan J."/>
            <person name="Park H.-J."/>
            <person name="Ramirez L."/>
            <person name="Alfaro M."/>
            <person name="Sun H."/>
            <person name="Tritt A."/>
            <person name="Yoshinaga Y."/>
            <person name="Zwiers L.-H."/>
            <person name="Turgeon B."/>
            <person name="Goodwin S."/>
            <person name="Spatafora J."/>
            <person name="Crous P."/>
            <person name="Grigoriev I."/>
        </authorList>
    </citation>
    <scope>NUCLEOTIDE SEQUENCE</scope>
    <source>
        <strain evidence="11">ATCC 16933</strain>
    </source>
</reference>
<dbReference type="InterPro" id="IPR040720">
    <property type="entry name" value="GH81_C"/>
</dbReference>
<name>A0A6A6P9G5_9PEZI</name>
<dbReference type="InterPro" id="IPR005200">
    <property type="entry name" value="Endo-beta-glucanase"/>
</dbReference>
<accession>A0A6A6P9G5</accession>
<evidence type="ECO:0000256" key="3">
    <source>
        <dbReference type="ARBA" id="ARBA00012780"/>
    </source>
</evidence>
<dbReference type="GO" id="GO:0000272">
    <property type="term" value="P:polysaccharide catabolic process"/>
    <property type="evidence" value="ECO:0007669"/>
    <property type="project" value="UniProtKB-KW"/>
</dbReference>
<gene>
    <name evidence="11" type="ORF">BDY21DRAFT_384129</name>
</gene>